<reference evidence="2 3" key="1">
    <citation type="journal article" date="2019" name="Front. Genet.">
        <title>Whole-Genome Sequencing of the Opportunistic Yeast Pathogen Candida inconspicua Uncovers Its Hybrid Origin.</title>
        <authorList>
            <person name="Mixao V."/>
            <person name="Hansen A.P."/>
            <person name="Saus E."/>
            <person name="Boekhout T."/>
            <person name="Lass-Florl C."/>
            <person name="Gabaldon T."/>
        </authorList>
    </citation>
    <scope>NUCLEOTIDE SEQUENCE [LARGE SCALE GENOMIC DNA]</scope>
    <source>
        <strain evidence="2 3">CBS 180</strain>
    </source>
</reference>
<organism evidence="2 3">
    <name type="scientific">Pichia inconspicua</name>
    <dbReference type="NCBI Taxonomy" id="52247"/>
    <lineage>
        <taxon>Eukaryota</taxon>
        <taxon>Fungi</taxon>
        <taxon>Dikarya</taxon>
        <taxon>Ascomycota</taxon>
        <taxon>Saccharomycotina</taxon>
        <taxon>Pichiomycetes</taxon>
        <taxon>Pichiales</taxon>
        <taxon>Pichiaceae</taxon>
        <taxon>Pichia</taxon>
    </lineage>
</organism>
<dbReference type="Proteomes" id="UP000307173">
    <property type="component" value="Unassembled WGS sequence"/>
</dbReference>
<name>A0A4T0X1K1_9ASCO</name>
<evidence type="ECO:0000256" key="1">
    <source>
        <dbReference type="SAM" id="MobiDB-lite"/>
    </source>
</evidence>
<evidence type="ECO:0000313" key="2">
    <source>
        <dbReference type="EMBL" id="TID28473.1"/>
    </source>
</evidence>
<proteinExistence type="predicted"/>
<keyword evidence="3" id="KW-1185">Reference proteome</keyword>
<gene>
    <name evidence="2" type="ORF">CANINC_002468</name>
</gene>
<feature type="region of interest" description="Disordered" evidence="1">
    <location>
        <begin position="36"/>
        <end position="58"/>
    </location>
</feature>
<evidence type="ECO:0000313" key="3">
    <source>
        <dbReference type="Proteomes" id="UP000307173"/>
    </source>
</evidence>
<protein>
    <submittedName>
        <fullName evidence="2">Uncharacterized protein</fullName>
    </submittedName>
</protein>
<dbReference type="AlphaFoldDB" id="A0A4T0X1K1"/>
<accession>A0A4T0X1K1</accession>
<comment type="caution">
    <text evidence="2">The sequence shown here is derived from an EMBL/GenBank/DDBJ whole genome shotgun (WGS) entry which is preliminary data.</text>
</comment>
<dbReference type="EMBL" id="SELW01000396">
    <property type="protein sequence ID" value="TID28473.1"/>
    <property type="molecule type" value="Genomic_DNA"/>
</dbReference>
<sequence>MGRAPWIAGASAVQRSAAVKLARAVVDETTGYATGAGEAGLHSGGADEGHLGTVQGGTGVVGQGEGDFGVGGAVRCCGERGARSAGAVFG</sequence>